<dbReference type="GO" id="GO:0005886">
    <property type="term" value="C:plasma membrane"/>
    <property type="evidence" value="ECO:0007669"/>
    <property type="project" value="UniProtKB-SubCell"/>
</dbReference>
<dbReference type="RefSeq" id="WP_171834264.1">
    <property type="nucleotide sequence ID" value="NZ_CP053708.1"/>
</dbReference>
<feature type="region of interest" description="Disordered" evidence="8">
    <location>
        <begin position="441"/>
        <end position="471"/>
    </location>
</feature>
<dbReference type="Proteomes" id="UP000500767">
    <property type="component" value="Chromosome"/>
</dbReference>
<dbReference type="PANTHER" id="PTHR21716:SF53">
    <property type="entry name" value="PERMEASE PERM-RELATED"/>
    <property type="match status" value="1"/>
</dbReference>
<comment type="subcellular location">
    <subcellularLocation>
        <location evidence="1">Cell membrane</location>
        <topology evidence="1">Multi-pass membrane protein</topology>
    </subcellularLocation>
</comment>
<dbReference type="Pfam" id="PF01594">
    <property type="entry name" value="AI-2E_transport"/>
    <property type="match status" value="1"/>
</dbReference>
<evidence type="ECO:0000313" key="11">
    <source>
        <dbReference type="Proteomes" id="UP000500767"/>
    </source>
</evidence>
<feature type="transmembrane region" description="Helical" evidence="9">
    <location>
        <begin position="25"/>
        <end position="44"/>
    </location>
</feature>
<reference evidence="10 11" key="1">
    <citation type="journal article" date="2014" name="World J. Microbiol. Biotechnol.">
        <title>Biodiversity and physiological characteristics of Antarctic and Arctic lichens-associated bacteria.</title>
        <authorList>
            <person name="Lee Y.M."/>
            <person name="Kim E.H."/>
            <person name="Lee H.K."/>
            <person name="Hong S.G."/>
        </authorList>
    </citation>
    <scope>NUCLEOTIDE SEQUENCE [LARGE SCALE GENOMIC DNA]</scope>
    <source>
        <strain evidence="10 11">PAMC 26569</strain>
    </source>
</reference>
<evidence type="ECO:0000256" key="8">
    <source>
        <dbReference type="SAM" id="MobiDB-lite"/>
    </source>
</evidence>
<feature type="transmembrane region" description="Helical" evidence="9">
    <location>
        <begin position="221"/>
        <end position="249"/>
    </location>
</feature>
<keyword evidence="6 9" id="KW-1133">Transmembrane helix</keyword>
<evidence type="ECO:0000256" key="7">
    <source>
        <dbReference type="ARBA" id="ARBA00023136"/>
    </source>
</evidence>
<keyword evidence="11" id="KW-1185">Reference proteome</keyword>
<keyword evidence="3" id="KW-0813">Transport</keyword>
<name>A0A6M8HJS1_9PROT</name>
<evidence type="ECO:0000256" key="4">
    <source>
        <dbReference type="ARBA" id="ARBA00022475"/>
    </source>
</evidence>
<dbReference type="PANTHER" id="PTHR21716">
    <property type="entry name" value="TRANSMEMBRANE PROTEIN"/>
    <property type="match status" value="1"/>
</dbReference>
<evidence type="ECO:0000256" key="5">
    <source>
        <dbReference type="ARBA" id="ARBA00022692"/>
    </source>
</evidence>
<evidence type="ECO:0000313" key="10">
    <source>
        <dbReference type="EMBL" id="QKE88666.1"/>
    </source>
</evidence>
<organism evidence="10 11">
    <name type="scientific">Lichenicola cladoniae</name>
    <dbReference type="NCBI Taxonomy" id="1484109"/>
    <lineage>
        <taxon>Bacteria</taxon>
        <taxon>Pseudomonadati</taxon>
        <taxon>Pseudomonadota</taxon>
        <taxon>Alphaproteobacteria</taxon>
        <taxon>Acetobacterales</taxon>
        <taxon>Acetobacteraceae</taxon>
        <taxon>Lichenicola</taxon>
    </lineage>
</organism>
<dbReference type="GO" id="GO:0055085">
    <property type="term" value="P:transmembrane transport"/>
    <property type="evidence" value="ECO:0007669"/>
    <property type="project" value="TreeGrafter"/>
</dbReference>
<feature type="transmembrane region" description="Helical" evidence="9">
    <location>
        <begin position="255"/>
        <end position="274"/>
    </location>
</feature>
<accession>A0A6M8HJS1</accession>
<dbReference type="KEGG" id="lck:HN018_00090"/>
<comment type="similarity">
    <text evidence="2">Belongs to the autoinducer-2 exporter (AI-2E) (TC 2.A.86) family.</text>
</comment>
<proteinExistence type="inferred from homology"/>
<protein>
    <submittedName>
        <fullName evidence="10">AI-2E family transporter</fullName>
    </submittedName>
</protein>
<keyword evidence="7 9" id="KW-0472">Membrane</keyword>
<dbReference type="AlphaFoldDB" id="A0A6M8HJS1"/>
<feature type="compositionally biased region" description="Basic and acidic residues" evidence="8">
    <location>
        <begin position="441"/>
        <end position="456"/>
    </location>
</feature>
<feature type="transmembrane region" description="Helical" evidence="9">
    <location>
        <begin position="286"/>
        <end position="305"/>
    </location>
</feature>
<evidence type="ECO:0000256" key="3">
    <source>
        <dbReference type="ARBA" id="ARBA00022448"/>
    </source>
</evidence>
<evidence type="ECO:0000256" key="9">
    <source>
        <dbReference type="SAM" id="Phobius"/>
    </source>
</evidence>
<evidence type="ECO:0000256" key="6">
    <source>
        <dbReference type="ARBA" id="ARBA00022989"/>
    </source>
</evidence>
<feature type="transmembrane region" description="Helical" evidence="9">
    <location>
        <begin position="325"/>
        <end position="345"/>
    </location>
</feature>
<dbReference type="InterPro" id="IPR002549">
    <property type="entry name" value="AI-2E-like"/>
</dbReference>
<evidence type="ECO:0000256" key="2">
    <source>
        <dbReference type="ARBA" id="ARBA00009773"/>
    </source>
</evidence>
<feature type="transmembrane region" description="Helical" evidence="9">
    <location>
        <begin position="56"/>
        <end position="74"/>
    </location>
</feature>
<gene>
    <name evidence="10" type="ORF">HN018_00090</name>
</gene>
<feature type="transmembrane region" description="Helical" evidence="9">
    <location>
        <begin position="162"/>
        <end position="181"/>
    </location>
</feature>
<dbReference type="EMBL" id="CP053708">
    <property type="protein sequence ID" value="QKE88666.1"/>
    <property type="molecule type" value="Genomic_DNA"/>
</dbReference>
<sequence length="626" mass="67626">MRGLLALQVGVVLIAALYFGHDICIPVVLAVLLSFLLQPLNALLRRWHFGRWPSASLSILFALGLIAGLLWLIGMQAVGLTRELAANHSTIEGKLISLHHLGSGQSFGSFQHLREQVGQLLAGPAPAPQPVSASTPARPAQVEIIKAAPTSLDMAESLLARMAHPLATVLVVFIVSIFILLQREDLRDRAIRLFGTRDLHRTTVAIDDAGSRLSRYFLTQLAINAGFGCLIAGGLFLIGIPSPFLWGILAMLLRFIPYFGTLLAAVPPILLAAASFPGWNGTIETLALYLLVEPMVAQFIEPLLIGHSTGLSPISVVLAAAFWTWLWGPIGLILSTPLTLCTVVLGRHVERLEFLAVLLGDQPALSPVESFYQRMLADDPDEIEEQAEALLQEVALSTYYDDVVIPGLQLASLDVDRGVLEDAHLARMRDAITELVGELNRYPDAHPKPDPADQERSAVAPEDPDGLLRQPAATGMLNQDNTAQPAWQVDQPVLCVPGSGPLDEVAASILVQILAKHGIDGRIVPNEATSRTRIGTLDIGNPALICLCALGLESRLSPLRYTARRLRQQAPGIPIAVAFWPGRTPEDLQRRIGQALGVDHHAQSMRDVVHICLQAASSGREHARAA</sequence>
<keyword evidence="4" id="KW-1003">Cell membrane</keyword>
<keyword evidence="5 9" id="KW-0812">Transmembrane</keyword>
<evidence type="ECO:0000256" key="1">
    <source>
        <dbReference type="ARBA" id="ARBA00004651"/>
    </source>
</evidence>